<sequence>MKLYEPSIVTLHTILSHPSPQRDKIDETTEALHSIIGDDEIEGELRALAKGVEDEKRVAEEWEASEPLKRLKERLEEVKTPMDVPGAQLERAGPVNEDVHAHA</sequence>
<dbReference type="Proteomes" id="UP000886501">
    <property type="component" value="Unassembled WGS sequence"/>
</dbReference>
<dbReference type="EMBL" id="MU117962">
    <property type="protein sequence ID" value="KAF9653798.1"/>
    <property type="molecule type" value="Genomic_DNA"/>
</dbReference>
<keyword evidence="2" id="KW-1185">Reference proteome</keyword>
<reference evidence="1" key="1">
    <citation type="submission" date="2019-10" db="EMBL/GenBank/DDBJ databases">
        <authorList>
            <consortium name="DOE Joint Genome Institute"/>
            <person name="Kuo A."/>
            <person name="Miyauchi S."/>
            <person name="Kiss E."/>
            <person name="Drula E."/>
            <person name="Kohler A."/>
            <person name="Sanchez-Garcia M."/>
            <person name="Andreopoulos B."/>
            <person name="Barry K.W."/>
            <person name="Bonito G."/>
            <person name="Buee M."/>
            <person name="Carver A."/>
            <person name="Chen C."/>
            <person name="Cichocki N."/>
            <person name="Clum A."/>
            <person name="Culley D."/>
            <person name="Crous P.W."/>
            <person name="Fauchery L."/>
            <person name="Girlanda M."/>
            <person name="Hayes R."/>
            <person name="Keri Z."/>
            <person name="Labutti K."/>
            <person name="Lipzen A."/>
            <person name="Lombard V."/>
            <person name="Magnuson J."/>
            <person name="Maillard F."/>
            <person name="Morin E."/>
            <person name="Murat C."/>
            <person name="Nolan M."/>
            <person name="Ohm R."/>
            <person name="Pangilinan J."/>
            <person name="Pereira M."/>
            <person name="Perotto S."/>
            <person name="Peter M."/>
            <person name="Riley R."/>
            <person name="Sitrit Y."/>
            <person name="Stielow B."/>
            <person name="Szollosi G."/>
            <person name="Zifcakova L."/>
            <person name="Stursova M."/>
            <person name="Spatafora J.W."/>
            <person name="Tedersoo L."/>
            <person name="Vaario L.-M."/>
            <person name="Yamada A."/>
            <person name="Yan M."/>
            <person name="Wang P."/>
            <person name="Xu J."/>
            <person name="Bruns T."/>
            <person name="Baldrian P."/>
            <person name="Vilgalys R."/>
            <person name="Henrissat B."/>
            <person name="Grigoriev I.V."/>
            <person name="Hibbett D."/>
            <person name="Nagy L.G."/>
            <person name="Martin F.M."/>
        </authorList>
    </citation>
    <scope>NUCLEOTIDE SEQUENCE</scope>
    <source>
        <strain evidence="1">P2</strain>
    </source>
</reference>
<evidence type="ECO:0000313" key="2">
    <source>
        <dbReference type="Proteomes" id="UP000886501"/>
    </source>
</evidence>
<accession>A0ACB6ZWX0</accession>
<protein>
    <submittedName>
        <fullName evidence="1">Uncharacterized protein</fullName>
    </submittedName>
</protein>
<organism evidence="1 2">
    <name type="scientific">Thelephora ganbajun</name>
    <name type="common">Ganba fungus</name>
    <dbReference type="NCBI Taxonomy" id="370292"/>
    <lineage>
        <taxon>Eukaryota</taxon>
        <taxon>Fungi</taxon>
        <taxon>Dikarya</taxon>
        <taxon>Basidiomycota</taxon>
        <taxon>Agaricomycotina</taxon>
        <taxon>Agaricomycetes</taxon>
        <taxon>Thelephorales</taxon>
        <taxon>Thelephoraceae</taxon>
        <taxon>Thelephora</taxon>
    </lineage>
</organism>
<comment type="caution">
    <text evidence="1">The sequence shown here is derived from an EMBL/GenBank/DDBJ whole genome shotgun (WGS) entry which is preliminary data.</text>
</comment>
<proteinExistence type="predicted"/>
<evidence type="ECO:0000313" key="1">
    <source>
        <dbReference type="EMBL" id="KAF9653798.1"/>
    </source>
</evidence>
<reference evidence="1" key="2">
    <citation type="journal article" date="2020" name="Nat. Commun.">
        <title>Large-scale genome sequencing of mycorrhizal fungi provides insights into the early evolution of symbiotic traits.</title>
        <authorList>
            <person name="Miyauchi S."/>
            <person name="Kiss E."/>
            <person name="Kuo A."/>
            <person name="Drula E."/>
            <person name="Kohler A."/>
            <person name="Sanchez-Garcia M."/>
            <person name="Morin E."/>
            <person name="Andreopoulos B."/>
            <person name="Barry K.W."/>
            <person name="Bonito G."/>
            <person name="Buee M."/>
            <person name="Carver A."/>
            <person name="Chen C."/>
            <person name="Cichocki N."/>
            <person name="Clum A."/>
            <person name="Culley D."/>
            <person name="Crous P.W."/>
            <person name="Fauchery L."/>
            <person name="Girlanda M."/>
            <person name="Hayes R.D."/>
            <person name="Keri Z."/>
            <person name="LaButti K."/>
            <person name="Lipzen A."/>
            <person name="Lombard V."/>
            <person name="Magnuson J."/>
            <person name="Maillard F."/>
            <person name="Murat C."/>
            <person name="Nolan M."/>
            <person name="Ohm R.A."/>
            <person name="Pangilinan J."/>
            <person name="Pereira M.F."/>
            <person name="Perotto S."/>
            <person name="Peter M."/>
            <person name="Pfister S."/>
            <person name="Riley R."/>
            <person name="Sitrit Y."/>
            <person name="Stielow J.B."/>
            <person name="Szollosi G."/>
            <person name="Zifcakova L."/>
            <person name="Stursova M."/>
            <person name="Spatafora J.W."/>
            <person name="Tedersoo L."/>
            <person name="Vaario L.M."/>
            <person name="Yamada A."/>
            <person name="Yan M."/>
            <person name="Wang P."/>
            <person name="Xu J."/>
            <person name="Bruns T."/>
            <person name="Baldrian P."/>
            <person name="Vilgalys R."/>
            <person name="Dunand C."/>
            <person name="Henrissat B."/>
            <person name="Grigoriev I.V."/>
            <person name="Hibbett D."/>
            <person name="Nagy L.G."/>
            <person name="Martin F.M."/>
        </authorList>
    </citation>
    <scope>NUCLEOTIDE SEQUENCE</scope>
    <source>
        <strain evidence="1">P2</strain>
    </source>
</reference>
<gene>
    <name evidence="1" type="ORF">BDM02DRAFT_3182252</name>
</gene>
<name>A0ACB6ZWX0_THEGA</name>